<dbReference type="InterPro" id="IPR018356">
    <property type="entry name" value="Tscrpt_reg_HTH_DeoR_CS"/>
</dbReference>
<accession>A0A919FIB0</accession>
<dbReference type="InterPro" id="IPR036388">
    <property type="entry name" value="WH-like_DNA-bd_sf"/>
</dbReference>
<dbReference type="PROSITE" id="PS00894">
    <property type="entry name" value="HTH_DEOR_1"/>
    <property type="match status" value="1"/>
</dbReference>
<dbReference type="InterPro" id="IPR001034">
    <property type="entry name" value="DeoR_HTH"/>
</dbReference>
<dbReference type="SMART" id="SM01134">
    <property type="entry name" value="DeoRC"/>
    <property type="match status" value="1"/>
</dbReference>
<name>A0A919FIB0_9MICO</name>
<dbReference type="Gene3D" id="3.40.50.1360">
    <property type="match status" value="1"/>
</dbReference>
<dbReference type="SMART" id="SM00420">
    <property type="entry name" value="HTH_DEOR"/>
    <property type="match status" value="1"/>
</dbReference>
<evidence type="ECO:0000256" key="2">
    <source>
        <dbReference type="ARBA" id="ARBA00023125"/>
    </source>
</evidence>
<dbReference type="InterPro" id="IPR036390">
    <property type="entry name" value="WH_DNA-bd_sf"/>
</dbReference>
<sequence length="251" mass="26981">MLRVRDLRERVILDHLRKTGAATVGELASVTGSSVATIRRDLQQLDQAGTIRRAHGGAVLAEEDAPFATVEPVNREAKQRIAARAAEMIEDGESVLLDIGTTTLQLARMLHGRHVTVITPSLAIYEALRDSRSVHLVMLPGDYDPVYQSVSGPLTTECLRMIRADRAFLGVSGVSDTGDLRDTTMAQVPIKQAMAEVSVEITVLADHSKFPGTGLGRVKLPPNVARFITDAEVSEPVSSALAAQQVEVVVA</sequence>
<dbReference type="PANTHER" id="PTHR30363:SF44">
    <property type="entry name" value="AGA OPERON TRANSCRIPTIONAL REPRESSOR-RELATED"/>
    <property type="match status" value="1"/>
</dbReference>
<comment type="caution">
    <text evidence="5">The sequence shown here is derived from an EMBL/GenBank/DDBJ whole genome shotgun (WGS) entry which is preliminary data.</text>
</comment>
<dbReference type="InterPro" id="IPR037171">
    <property type="entry name" value="NagB/RpiA_transferase-like"/>
</dbReference>
<reference evidence="5" key="2">
    <citation type="submission" date="2020-09" db="EMBL/GenBank/DDBJ databases">
        <authorList>
            <person name="Sun Q."/>
            <person name="Zhou Y."/>
        </authorList>
    </citation>
    <scope>NUCLEOTIDE SEQUENCE</scope>
    <source>
        <strain evidence="5">CGMCC 4.7398</strain>
    </source>
</reference>
<dbReference type="PROSITE" id="PS51000">
    <property type="entry name" value="HTH_DEOR_2"/>
    <property type="match status" value="1"/>
</dbReference>
<dbReference type="Proteomes" id="UP000627369">
    <property type="component" value="Unassembled WGS sequence"/>
</dbReference>
<dbReference type="AlphaFoldDB" id="A0A919FIB0"/>
<proteinExistence type="predicted"/>
<keyword evidence="2" id="KW-0238">DNA-binding</keyword>
<dbReference type="Pfam" id="PF00455">
    <property type="entry name" value="DeoRC"/>
    <property type="match status" value="1"/>
</dbReference>
<reference evidence="5" key="1">
    <citation type="journal article" date="2014" name="Int. J. Syst. Evol. Microbiol.">
        <title>Complete genome sequence of Corynebacterium casei LMG S-19264T (=DSM 44701T), isolated from a smear-ripened cheese.</title>
        <authorList>
            <consortium name="US DOE Joint Genome Institute (JGI-PGF)"/>
            <person name="Walter F."/>
            <person name="Albersmeier A."/>
            <person name="Kalinowski J."/>
            <person name="Ruckert C."/>
        </authorList>
    </citation>
    <scope>NUCLEOTIDE SEQUENCE</scope>
    <source>
        <strain evidence="5">CGMCC 4.7398</strain>
    </source>
</reference>
<evidence type="ECO:0000313" key="5">
    <source>
        <dbReference type="EMBL" id="GHH66368.1"/>
    </source>
</evidence>
<dbReference type="Pfam" id="PF08220">
    <property type="entry name" value="HTH_DeoR"/>
    <property type="match status" value="1"/>
</dbReference>
<evidence type="ECO:0000313" key="6">
    <source>
        <dbReference type="Proteomes" id="UP000627369"/>
    </source>
</evidence>
<dbReference type="PRINTS" id="PR00037">
    <property type="entry name" value="HTHLACR"/>
</dbReference>
<gene>
    <name evidence="5" type="ORF">GCM10017772_06200</name>
</gene>
<dbReference type="GO" id="GO:0003700">
    <property type="term" value="F:DNA-binding transcription factor activity"/>
    <property type="evidence" value="ECO:0007669"/>
    <property type="project" value="InterPro"/>
</dbReference>
<dbReference type="InterPro" id="IPR050313">
    <property type="entry name" value="Carb_Metab_HTH_regulators"/>
</dbReference>
<dbReference type="PANTHER" id="PTHR30363">
    <property type="entry name" value="HTH-TYPE TRANSCRIPTIONAL REGULATOR SRLR-RELATED"/>
    <property type="match status" value="1"/>
</dbReference>
<protein>
    <submittedName>
        <fullName evidence="5">DeoR family transcriptional regulator</fullName>
    </submittedName>
</protein>
<organism evidence="5 6">
    <name type="scientific">Promicromonospora soli</name>
    <dbReference type="NCBI Taxonomy" id="2035533"/>
    <lineage>
        <taxon>Bacteria</taxon>
        <taxon>Bacillati</taxon>
        <taxon>Actinomycetota</taxon>
        <taxon>Actinomycetes</taxon>
        <taxon>Micrococcales</taxon>
        <taxon>Promicromonosporaceae</taxon>
        <taxon>Promicromonospora</taxon>
    </lineage>
</organism>
<dbReference type="GO" id="GO:0003677">
    <property type="term" value="F:DNA binding"/>
    <property type="evidence" value="ECO:0007669"/>
    <property type="project" value="UniProtKB-KW"/>
</dbReference>
<keyword evidence="6" id="KW-1185">Reference proteome</keyword>
<dbReference type="EMBL" id="BNAS01000001">
    <property type="protein sequence ID" value="GHH66368.1"/>
    <property type="molecule type" value="Genomic_DNA"/>
</dbReference>
<keyword evidence="3" id="KW-0804">Transcription</keyword>
<dbReference type="Gene3D" id="1.10.10.10">
    <property type="entry name" value="Winged helix-like DNA-binding domain superfamily/Winged helix DNA-binding domain"/>
    <property type="match status" value="1"/>
</dbReference>
<feature type="domain" description="HTH deoR-type" evidence="4">
    <location>
        <begin position="5"/>
        <end position="60"/>
    </location>
</feature>
<evidence type="ECO:0000256" key="1">
    <source>
        <dbReference type="ARBA" id="ARBA00023015"/>
    </source>
</evidence>
<dbReference type="SUPFAM" id="SSF46785">
    <property type="entry name" value="Winged helix' DNA-binding domain"/>
    <property type="match status" value="1"/>
</dbReference>
<evidence type="ECO:0000256" key="3">
    <source>
        <dbReference type="ARBA" id="ARBA00023163"/>
    </source>
</evidence>
<dbReference type="InterPro" id="IPR014036">
    <property type="entry name" value="DeoR-like_C"/>
</dbReference>
<evidence type="ECO:0000259" key="4">
    <source>
        <dbReference type="PROSITE" id="PS51000"/>
    </source>
</evidence>
<dbReference type="SUPFAM" id="SSF100950">
    <property type="entry name" value="NagB/RpiA/CoA transferase-like"/>
    <property type="match status" value="1"/>
</dbReference>
<keyword evidence="1" id="KW-0805">Transcription regulation</keyword>